<evidence type="ECO:0000313" key="2">
    <source>
        <dbReference type="EMBL" id="MFI2232926.1"/>
    </source>
</evidence>
<proteinExistence type="predicted"/>
<dbReference type="Proteomes" id="UP001611494">
    <property type="component" value="Unassembled WGS sequence"/>
</dbReference>
<dbReference type="Pfam" id="PF21993">
    <property type="entry name" value="TetR_C_13_2"/>
    <property type="match status" value="1"/>
</dbReference>
<sequence>MDRMIDEFAGALPPAKLIGAFTDYWKQILTSSDYRSGCPIAAAAVGGHEAPGARAVAGDMFERWERRLSRNAIEHGMPESTATGFATMAIAAVEGAVLMSIAAGSTEPLDRVSAQLLDLLDHHLTTGRE</sequence>
<reference evidence="2 3" key="1">
    <citation type="submission" date="2024-10" db="EMBL/GenBank/DDBJ databases">
        <title>The Natural Products Discovery Center: Release of the First 8490 Sequenced Strains for Exploring Actinobacteria Biosynthetic Diversity.</title>
        <authorList>
            <person name="Kalkreuter E."/>
            <person name="Kautsar S.A."/>
            <person name="Yang D."/>
            <person name="Bader C.D."/>
            <person name="Teijaro C.N."/>
            <person name="Fluegel L."/>
            <person name="Davis C.M."/>
            <person name="Simpson J.R."/>
            <person name="Lauterbach L."/>
            <person name="Steele A.D."/>
            <person name="Gui C."/>
            <person name="Meng S."/>
            <person name="Li G."/>
            <person name="Viehrig K."/>
            <person name="Ye F."/>
            <person name="Su P."/>
            <person name="Kiefer A.F."/>
            <person name="Nichols A."/>
            <person name="Cepeda A.J."/>
            <person name="Yan W."/>
            <person name="Fan B."/>
            <person name="Jiang Y."/>
            <person name="Adhikari A."/>
            <person name="Zheng C.-J."/>
            <person name="Schuster L."/>
            <person name="Cowan T.M."/>
            <person name="Smanski M.J."/>
            <person name="Chevrette M.G."/>
            <person name="De Carvalho L.P.S."/>
            <person name="Shen B."/>
        </authorList>
    </citation>
    <scope>NUCLEOTIDE SEQUENCE [LARGE SCALE GENOMIC DNA]</scope>
    <source>
        <strain evidence="2 3">NPDC019377</strain>
    </source>
</reference>
<protein>
    <submittedName>
        <fullName evidence="2">TetR family transcriptional regulator C-terminal domain-containing protein</fullName>
    </submittedName>
</protein>
<dbReference type="Gene3D" id="1.10.357.10">
    <property type="entry name" value="Tetracycline Repressor, domain 2"/>
    <property type="match status" value="1"/>
</dbReference>
<evidence type="ECO:0000313" key="3">
    <source>
        <dbReference type="Proteomes" id="UP001611494"/>
    </source>
</evidence>
<keyword evidence="3" id="KW-1185">Reference proteome</keyword>
<dbReference type="InterPro" id="IPR036271">
    <property type="entry name" value="Tet_transcr_reg_TetR-rel_C_sf"/>
</dbReference>
<comment type="caution">
    <text evidence="2">The sequence shown here is derived from an EMBL/GenBank/DDBJ whole genome shotgun (WGS) entry which is preliminary data.</text>
</comment>
<accession>A0ABW7W335</accession>
<name>A0ABW7W335_9NOCA</name>
<organism evidence="2 3">
    <name type="scientific">Nocardia testacea</name>
    <dbReference type="NCBI Taxonomy" id="248551"/>
    <lineage>
        <taxon>Bacteria</taxon>
        <taxon>Bacillati</taxon>
        <taxon>Actinomycetota</taxon>
        <taxon>Actinomycetes</taxon>
        <taxon>Mycobacteriales</taxon>
        <taxon>Nocardiaceae</taxon>
        <taxon>Nocardia</taxon>
    </lineage>
</organism>
<gene>
    <name evidence="2" type="ORF">ACH49Z_24040</name>
</gene>
<dbReference type="InterPro" id="IPR054156">
    <property type="entry name" value="YxaF_TetR_C"/>
</dbReference>
<dbReference type="SUPFAM" id="SSF48498">
    <property type="entry name" value="Tetracyclin repressor-like, C-terminal domain"/>
    <property type="match status" value="1"/>
</dbReference>
<dbReference type="EMBL" id="JBIRYL010000010">
    <property type="protein sequence ID" value="MFI2232926.1"/>
    <property type="molecule type" value="Genomic_DNA"/>
</dbReference>
<dbReference type="RefSeq" id="WP_397065025.1">
    <property type="nucleotide sequence ID" value="NZ_JBIRYL010000010.1"/>
</dbReference>
<feature type="domain" description="Transcriptional regulator LmrA/YxaF-like C-terminal" evidence="1">
    <location>
        <begin position="14"/>
        <end position="115"/>
    </location>
</feature>
<evidence type="ECO:0000259" key="1">
    <source>
        <dbReference type="Pfam" id="PF21993"/>
    </source>
</evidence>